<dbReference type="Proteomes" id="UP000256650">
    <property type="component" value="Unassembled WGS sequence"/>
</dbReference>
<dbReference type="InterPro" id="IPR000160">
    <property type="entry name" value="GGDEF_dom"/>
</dbReference>
<evidence type="ECO:0000259" key="2">
    <source>
        <dbReference type="PROSITE" id="PS50887"/>
    </source>
</evidence>
<organism evidence="3 4">
    <name type="scientific">Helicobacter ganmani</name>
    <dbReference type="NCBI Taxonomy" id="60246"/>
    <lineage>
        <taxon>Bacteria</taxon>
        <taxon>Pseudomonadati</taxon>
        <taxon>Campylobacterota</taxon>
        <taxon>Epsilonproteobacteria</taxon>
        <taxon>Campylobacterales</taxon>
        <taxon>Helicobacteraceae</taxon>
        <taxon>Helicobacter</taxon>
    </lineage>
</organism>
<sequence>MKDDFDSFEGLQSFETEGIEEAPANNASSFSSFGLDSDSTPGESVNTGSTESNTLEDYGAQIIRTLSANGIAPTPYNYRIYFEKLLEDKTQQFKDNATQFISLDLTPTERQALLEDKVLRAKNHMVNTLQQVGTAYKNLQFLQNILKKHESEIGATNNAIALQNIITVFEKELKSLGETTKVQLQNIKVSYDRSMQAIESIANNIICDEKYGLYNRNFLDIRLLAELESIHTENHKSSLILIQITKSLARRITSDKNSTLISRAISKILQKIANKSDVLAYCGSDIFGILLSHSDREAAKRFANRLIEKVSTTNIFLGEEEISLSVCTGIAEINGSSRGKDVFKNALEALKKASSSNVSFVVAGEGKEKKH</sequence>
<dbReference type="NCBIfam" id="TIGR00254">
    <property type="entry name" value="GGDEF"/>
    <property type="match status" value="1"/>
</dbReference>
<feature type="domain" description="GGDEF" evidence="2">
    <location>
        <begin position="235"/>
        <end position="366"/>
    </location>
</feature>
<dbReference type="GeneID" id="82535582"/>
<evidence type="ECO:0000256" key="1">
    <source>
        <dbReference type="SAM" id="MobiDB-lite"/>
    </source>
</evidence>
<feature type="compositionally biased region" description="Low complexity" evidence="1">
    <location>
        <begin position="24"/>
        <end position="39"/>
    </location>
</feature>
<dbReference type="Pfam" id="PF00990">
    <property type="entry name" value="GGDEF"/>
    <property type="match status" value="1"/>
</dbReference>
<proteinExistence type="predicted"/>
<dbReference type="InterPro" id="IPR029787">
    <property type="entry name" value="Nucleotide_cyclase"/>
</dbReference>
<dbReference type="InterPro" id="IPR043128">
    <property type="entry name" value="Rev_trsase/Diguanyl_cyclase"/>
</dbReference>
<feature type="compositionally biased region" description="Polar residues" evidence="1">
    <location>
        <begin position="40"/>
        <end position="53"/>
    </location>
</feature>
<dbReference type="SMART" id="SM00267">
    <property type="entry name" value="GGDEF"/>
    <property type="match status" value="1"/>
</dbReference>
<evidence type="ECO:0000313" key="4">
    <source>
        <dbReference type="Proteomes" id="UP000256650"/>
    </source>
</evidence>
<accession>A0A3D8IDY3</accession>
<dbReference type="Gene3D" id="3.30.70.270">
    <property type="match status" value="1"/>
</dbReference>
<comment type="caution">
    <text evidence="3">The sequence shown here is derived from an EMBL/GenBank/DDBJ whole genome shotgun (WGS) entry which is preliminary data.</text>
</comment>
<dbReference type="RefSeq" id="WP_115551450.1">
    <property type="nucleotide sequence ID" value="NZ_CAONBV010000021.1"/>
</dbReference>
<keyword evidence="4" id="KW-1185">Reference proteome</keyword>
<reference evidence="3 4" key="1">
    <citation type="submission" date="2018-04" db="EMBL/GenBank/DDBJ databases">
        <title>Novel Campyloabacter and Helicobacter Species and Strains.</title>
        <authorList>
            <person name="Mannion A.J."/>
            <person name="Shen Z."/>
            <person name="Fox J.G."/>
        </authorList>
    </citation>
    <scope>NUCLEOTIDE SEQUENCE [LARGE SCALE GENOMIC DNA]</scope>
    <source>
        <strain evidence="3 4">MIT 99-5101</strain>
    </source>
</reference>
<protein>
    <recommendedName>
        <fullName evidence="2">GGDEF domain-containing protein</fullName>
    </recommendedName>
</protein>
<feature type="region of interest" description="Disordered" evidence="1">
    <location>
        <begin position="1"/>
        <end position="53"/>
    </location>
</feature>
<dbReference type="OrthoDB" id="5372407at2"/>
<dbReference type="PROSITE" id="PS50887">
    <property type="entry name" value="GGDEF"/>
    <property type="match status" value="1"/>
</dbReference>
<dbReference type="SUPFAM" id="SSF55073">
    <property type="entry name" value="Nucleotide cyclase"/>
    <property type="match status" value="1"/>
</dbReference>
<gene>
    <name evidence="3" type="ORF">CQA43_04690</name>
</gene>
<dbReference type="EMBL" id="NXLS01000003">
    <property type="protein sequence ID" value="RDU63423.1"/>
    <property type="molecule type" value="Genomic_DNA"/>
</dbReference>
<evidence type="ECO:0000313" key="3">
    <source>
        <dbReference type="EMBL" id="RDU63423.1"/>
    </source>
</evidence>
<dbReference type="AlphaFoldDB" id="A0A3D8IDY3"/>
<name>A0A3D8IDY3_9HELI</name>